<organism evidence="1 2">
    <name type="scientific">Anaerotruncus colihominis DSM 17241</name>
    <dbReference type="NCBI Taxonomy" id="445972"/>
    <lineage>
        <taxon>Bacteria</taxon>
        <taxon>Bacillati</taxon>
        <taxon>Bacillota</taxon>
        <taxon>Clostridia</taxon>
        <taxon>Eubacteriales</taxon>
        <taxon>Oscillospiraceae</taxon>
        <taxon>Anaerotruncus</taxon>
    </lineage>
</organism>
<accession>B0PA80</accession>
<name>B0PA80_9FIRM</name>
<gene>
    <name evidence="1" type="ORF">ANACOL_01649</name>
</gene>
<sequence>MVGKICAGLIVADSAAAGKHAAECYQNVKSNFIRKKGLIFRNFVLK</sequence>
<evidence type="ECO:0000313" key="2">
    <source>
        <dbReference type="Proteomes" id="UP000003803"/>
    </source>
</evidence>
<dbReference type="Proteomes" id="UP000003803">
    <property type="component" value="Unassembled WGS sequence"/>
</dbReference>
<comment type="caution">
    <text evidence="1">The sequence shown here is derived from an EMBL/GenBank/DDBJ whole genome shotgun (WGS) entry which is preliminary data.</text>
</comment>
<keyword evidence="2" id="KW-1185">Reference proteome</keyword>
<reference evidence="1" key="2">
    <citation type="submission" date="2013-09" db="EMBL/GenBank/DDBJ databases">
        <title>Draft genome sequence of Anaerotruncus colihominis(DSM 17241).</title>
        <authorList>
            <person name="Sudarsanam P."/>
            <person name="Ley R."/>
            <person name="Guruge J."/>
            <person name="Turnbaugh P.J."/>
            <person name="Mahowald M."/>
            <person name="Liep D."/>
            <person name="Gordon J."/>
        </authorList>
    </citation>
    <scope>NUCLEOTIDE SEQUENCE</scope>
    <source>
        <strain evidence="1">DSM 17241</strain>
    </source>
</reference>
<proteinExistence type="predicted"/>
<evidence type="ECO:0000313" key="1">
    <source>
        <dbReference type="EMBL" id="EDS11758.1"/>
    </source>
</evidence>
<dbReference type="AlphaFoldDB" id="B0PA80"/>
<reference evidence="1" key="1">
    <citation type="submission" date="2007-11" db="EMBL/GenBank/DDBJ databases">
        <authorList>
            <person name="Fulton L."/>
            <person name="Clifton S."/>
            <person name="Fulton B."/>
            <person name="Xu J."/>
            <person name="Minx P."/>
            <person name="Pepin K.H."/>
            <person name="Johnson M."/>
            <person name="Thiruvilangam P."/>
            <person name="Bhonagiri V."/>
            <person name="Nash W.E."/>
            <person name="Mardis E.R."/>
            <person name="Wilson R.K."/>
        </authorList>
    </citation>
    <scope>NUCLEOTIDE SEQUENCE [LARGE SCALE GENOMIC DNA]</scope>
    <source>
        <strain evidence="1">DSM 17241</strain>
    </source>
</reference>
<protein>
    <submittedName>
        <fullName evidence="1">Uncharacterized protein</fullName>
    </submittedName>
</protein>
<dbReference type="EMBL" id="ABGD02000012">
    <property type="protein sequence ID" value="EDS11758.1"/>
    <property type="molecule type" value="Genomic_DNA"/>
</dbReference>
<dbReference type="HOGENOM" id="CLU_3179446_0_0_9"/>